<evidence type="ECO:0000256" key="1">
    <source>
        <dbReference type="ARBA" id="ARBA00004141"/>
    </source>
</evidence>
<evidence type="ECO:0000313" key="11">
    <source>
        <dbReference type="Ensembl" id="ENSSPUP00000001321.1"/>
    </source>
</evidence>
<dbReference type="InterPro" id="IPR023298">
    <property type="entry name" value="ATPase_P-typ_TM_dom_sf"/>
</dbReference>
<dbReference type="PANTHER" id="PTHR45630:SF12">
    <property type="entry name" value="POLYAMINE-TRANSPORTING ATPASE 13A3"/>
    <property type="match status" value="1"/>
</dbReference>
<keyword evidence="12" id="KW-1185">Reference proteome</keyword>
<protein>
    <submittedName>
        <fullName evidence="11">Uncharacterized protein</fullName>
    </submittedName>
</protein>
<dbReference type="InterPro" id="IPR001757">
    <property type="entry name" value="P_typ_ATPase"/>
</dbReference>
<evidence type="ECO:0000256" key="7">
    <source>
        <dbReference type="ARBA" id="ARBA00022967"/>
    </source>
</evidence>
<dbReference type="GO" id="GO:0031902">
    <property type="term" value="C:late endosome membrane"/>
    <property type="evidence" value="ECO:0007669"/>
    <property type="project" value="TreeGrafter"/>
</dbReference>
<evidence type="ECO:0000256" key="5">
    <source>
        <dbReference type="ARBA" id="ARBA00022840"/>
    </source>
</evidence>
<keyword evidence="6" id="KW-0460">Magnesium</keyword>
<keyword evidence="2 10" id="KW-0812">Transmembrane</keyword>
<dbReference type="GO" id="GO:0006874">
    <property type="term" value="P:intracellular calcium ion homeostasis"/>
    <property type="evidence" value="ECO:0007669"/>
    <property type="project" value="TreeGrafter"/>
</dbReference>
<dbReference type="GO" id="GO:0015203">
    <property type="term" value="F:polyamine transmembrane transporter activity"/>
    <property type="evidence" value="ECO:0007669"/>
    <property type="project" value="TreeGrafter"/>
</dbReference>
<keyword evidence="3" id="KW-0479">Metal-binding</keyword>
<keyword evidence="8 10" id="KW-1133">Transmembrane helix</keyword>
<dbReference type="GO" id="GO:0019829">
    <property type="term" value="F:ATPase-coupled monoatomic cation transmembrane transporter activity"/>
    <property type="evidence" value="ECO:0007669"/>
    <property type="project" value="TreeGrafter"/>
</dbReference>
<feature type="transmembrane region" description="Helical" evidence="10">
    <location>
        <begin position="158"/>
        <end position="180"/>
    </location>
</feature>
<dbReference type="GO" id="GO:0046872">
    <property type="term" value="F:metal ion binding"/>
    <property type="evidence" value="ECO:0007669"/>
    <property type="project" value="UniProtKB-KW"/>
</dbReference>
<evidence type="ECO:0000313" key="12">
    <source>
        <dbReference type="Proteomes" id="UP000694392"/>
    </source>
</evidence>
<feature type="transmembrane region" description="Helical" evidence="10">
    <location>
        <begin position="88"/>
        <end position="112"/>
    </location>
</feature>
<dbReference type="AlphaFoldDB" id="A0A8D0G0E1"/>
<organism evidence="11 12">
    <name type="scientific">Sphenodon punctatus</name>
    <name type="common">Tuatara</name>
    <name type="synonym">Hatteria punctata</name>
    <dbReference type="NCBI Taxonomy" id="8508"/>
    <lineage>
        <taxon>Eukaryota</taxon>
        <taxon>Metazoa</taxon>
        <taxon>Chordata</taxon>
        <taxon>Craniata</taxon>
        <taxon>Vertebrata</taxon>
        <taxon>Euteleostomi</taxon>
        <taxon>Lepidosauria</taxon>
        <taxon>Sphenodontia</taxon>
        <taxon>Sphenodontidae</taxon>
        <taxon>Sphenodon</taxon>
    </lineage>
</organism>
<keyword evidence="4" id="KW-0547">Nucleotide-binding</keyword>
<comment type="subcellular location">
    <subcellularLocation>
        <location evidence="1">Membrane</location>
        <topology evidence="1">Multi-pass membrane protein</topology>
    </subcellularLocation>
</comment>
<dbReference type="Ensembl" id="ENSSPUT00000001398.1">
    <property type="protein sequence ID" value="ENSSPUP00000001321.1"/>
    <property type="gene ID" value="ENSSPUG00000001045.1"/>
</dbReference>
<reference evidence="11" key="1">
    <citation type="submission" date="2025-08" db="UniProtKB">
        <authorList>
            <consortium name="Ensembl"/>
        </authorList>
    </citation>
    <scope>IDENTIFICATION</scope>
</reference>
<name>A0A8D0G0E1_SPHPU</name>
<dbReference type="Gene3D" id="3.40.50.1000">
    <property type="entry name" value="HAD superfamily/HAD-like"/>
    <property type="match status" value="1"/>
</dbReference>
<dbReference type="GO" id="GO:0005524">
    <property type="term" value="F:ATP binding"/>
    <property type="evidence" value="ECO:0007669"/>
    <property type="project" value="UniProtKB-KW"/>
</dbReference>
<accession>A0A8D0G0E1</accession>
<dbReference type="SUPFAM" id="SSF56784">
    <property type="entry name" value="HAD-like"/>
    <property type="match status" value="1"/>
</dbReference>
<keyword evidence="7" id="KW-1278">Translocase</keyword>
<keyword evidence="5" id="KW-0067">ATP-binding</keyword>
<feature type="transmembrane region" description="Helical" evidence="10">
    <location>
        <begin position="311"/>
        <end position="330"/>
    </location>
</feature>
<dbReference type="InterPro" id="IPR006544">
    <property type="entry name" value="P-type_TPase_V"/>
</dbReference>
<evidence type="ECO:0000256" key="10">
    <source>
        <dbReference type="SAM" id="Phobius"/>
    </source>
</evidence>
<evidence type="ECO:0000256" key="2">
    <source>
        <dbReference type="ARBA" id="ARBA00022692"/>
    </source>
</evidence>
<dbReference type="NCBIfam" id="TIGR01494">
    <property type="entry name" value="ATPase_P-type"/>
    <property type="match status" value="1"/>
</dbReference>
<evidence type="ECO:0000256" key="6">
    <source>
        <dbReference type="ARBA" id="ARBA00022842"/>
    </source>
</evidence>
<keyword evidence="9 10" id="KW-0472">Membrane</keyword>
<dbReference type="SUPFAM" id="SSF81665">
    <property type="entry name" value="Calcium ATPase, transmembrane domain M"/>
    <property type="match status" value="1"/>
</dbReference>
<dbReference type="InterPro" id="IPR023214">
    <property type="entry name" value="HAD_sf"/>
</dbReference>
<evidence type="ECO:0000256" key="9">
    <source>
        <dbReference type="ARBA" id="ARBA00023136"/>
    </source>
</evidence>
<dbReference type="Proteomes" id="UP000694392">
    <property type="component" value="Unplaced"/>
</dbReference>
<dbReference type="PANTHER" id="PTHR45630">
    <property type="entry name" value="CATION-TRANSPORTING ATPASE-RELATED"/>
    <property type="match status" value="1"/>
</dbReference>
<dbReference type="GO" id="GO:0140358">
    <property type="term" value="F:P-type transmembrane transporter activity"/>
    <property type="evidence" value="ECO:0007669"/>
    <property type="project" value="InterPro"/>
</dbReference>
<dbReference type="GeneTree" id="ENSGT00940000155941"/>
<reference evidence="11" key="2">
    <citation type="submission" date="2025-09" db="UniProtKB">
        <authorList>
            <consortium name="Ensembl"/>
        </authorList>
    </citation>
    <scope>IDENTIFICATION</scope>
</reference>
<dbReference type="InterPro" id="IPR036412">
    <property type="entry name" value="HAD-like_sf"/>
</dbReference>
<sequence>MMPATTLPSVENPSRSSPITSLICYPSYYVGMCGDGANDCGALKQAHAGISLSELEASVASPFTSKRANISCVPDLIREGRAALVTSFCVFKFMALYSIIQYLSVLLLYSILSNLGDFQYLFIDISIIMSLAFTMSLNHAWKELVPQRPPSSLVSLQLLLSVLTQILLSLAFQLAAFLLVRRQPWYHPPGDGSCGAAPHNTTLSLNSTGREWLGSEEEEEESVRSFENTSLFYVSCFQYVAVALAFTKGRPFRQPIHTNGEGYPQGRALTQNPQREGVVLRLGVAVRPPAGHSAGELGLSLKLFPWPLSPAGLFVLSLLAIAAFLLFNLLKPIATLDQYFEVQTPSCPKVWPDKYEPEGGETGLDGAELTQSLVLSPAGLHPI</sequence>
<evidence type="ECO:0000256" key="8">
    <source>
        <dbReference type="ARBA" id="ARBA00022989"/>
    </source>
</evidence>
<evidence type="ECO:0000256" key="4">
    <source>
        <dbReference type="ARBA" id="ARBA00022741"/>
    </source>
</evidence>
<proteinExistence type="predicted"/>
<dbReference type="GO" id="GO:0016887">
    <property type="term" value="F:ATP hydrolysis activity"/>
    <property type="evidence" value="ECO:0007669"/>
    <property type="project" value="InterPro"/>
</dbReference>
<feature type="transmembrane region" description="Helical" evidence="10">
    <location>
        <begin position="118"/>
        <end position="137"/>
    </location>
</feature>
<evidence type="ECO:0000256" key="3">
    <source>
        <dbReference type="ARBA" id="ARBA00022723"/>
    </source>
</evidence>